<accession>A0A1F8E003</accession>
<dbReference type="Pfam" id="PF00293">
    <property type="entry name" value="NUDIX"/>
    <property type="match status" value="1"/>
</dbReference>
<reference evidence="2 3" key="1">
    <citation type="journal article" date="2016" name="Nat. Commun.">
        <title>Thousands of microbial genomes shed light on interconnected biogeochemical processes in an aquifer system.</title>
        <authorList>
            <person name="Anantharaman K."/>
            <person name="Brown C.T."/>
            <person name="Hug L.A."/>
            <person name="Sharon I."/>
            <person name="Castelle C.J."/>
            <person name="Probst A.J."/>
            <person name="Thomas B.C."/>
            <person name="Singh A."/>
            <person name="Wilkins M.J."/>
            <person name="Karaoz U."/>
            <person name="Brodie E.L."/>
            <person name="Williams K.H."/>
            <person name="Hubbard S.S."/>
            <person name="Banfield J.F."/>
        </authorList>
    </citation>
    <scope>NUCLEOTIDE SEQUENCE [LARGE SCALE GENOMIC DNA]</scope>
</reference>
<evidence type="ECO:0000313" key="2">
    <source>
        <dbReference type="EMBL" id="OGM94133.1"/>
    </source>
</evidence>
<dbReference type="InterPro" id="IPR015797">
    <property type="entry name" value="NUDIX_hydrolase-like_dom_sf"/>
</dbReference>
<feature type="domain" description="Nudix hydrolase" evidence="1">
    <location>
        <begin position="7"/>
        <end position="150"/>
    </location>
</feature>
<dbReference type="SUPFAM" id="SSF55811">
    <property type="entry name" value="Nudix"/>
    <property type="match status" value="1"/>
</dbReference>
<organism evidence="2 3">
    <name type="scientific">Candidatus Wolfebacteria bacterium RIFOXYD1_FULL_48_65</name>
    <dbReference type="NCBI Taxonomy" id="1802561"/>
    <lineage>
        <taxon>Bacteria</taxon>
        <taxon>Candidatus Wolfeibacteriota</taxon>
    </lineage>
</organism>
<dbReference type="AlphaFoldDB" id="A0A1F8E003"/>
<sequence>MESQNREDHRIASTAIIHKDGRFLITKRSPHKKAFPDKWTVPGGGLETNDYTTTPKTTADHWYFAVESSLRREIREEVGLEVGKVDYLLDMAFIRPDGMPVIVLSYYCPYASGEVELDADAVEYAWVTHEEARSYDLIDGILAEIEMVDRLLKGEDPRTVTFNIA</sequence>
<dbReference type="Gene3D" id="3.90.79.10">
    <property type="entry name" value="Nucleoside Triphosphate Pyrophosphohydrolase"/>
    <property type="match status" value="1"/>
</dbReference>
<protein>
    <recommendedName>
        <fullName evidence="1">Nudix hydrolase domain-containing protein</fullName>
    </recommendedName>
</protein>
<proteinExistence type="predicted"/>
<dbReference type="InterPro" id="IPR000086">
    <property type="entry name" value="NUDIX_hydrolase_dom"/>
</dbReference>
<dbReference type="PROSITE" id="PS51462">
    <property type="entry name" value="NUDIX"/>
    <property type="match status" value="1"/>
</dbReference>
<evidence type="ECO:0000313" key="3">
    <source>
        <dbReference type="Proteomes" id="UP000179057"/>
    </source>
</evidence>
<dbReference type="Proteomes" id="UP000179057">
    <property type="component" value="Unassembled WGS sequence"/>
</dbReference>
<evidence type="ECO:0000259" key="1">
    <source>
        <dbReference type="PROSITE" id="PS51462"/>
    </source>
</evidence>
<name>A0A1F8E003_9BACT</name>
<comment type="caution">
    <text evidence="2">The sequence shown here is derived from an EMBL/GenBank/DDBJ whole genome shotgun (WGS) entry which is preliminary data.</text>
</comment>
<dbReference type="EMBL" id="MGIV01000016">
    <property type="protein sequence ID" value="OGM94133.1"/>
    <property type="molecule type" value="Genomic_DNA"/>
</dbReference>
<gene>
    <name evidence="2" type="ORF">A2610_00745</name>
</gene>